<accession>A0A7U2I6W7</accession>
<dbReference type="EMBL" id="CP069035">
    <property type="protein sequence ID" value="QRD02167.1"/>
    <property type="molecule type" value="Genomic_DNA"/>
</dbReference>
<dbReference type="VEuPathDB" id="FungiDB:JI435_051430"/>
<proteinExistence type="predicted"/>
<name>A0A7U2I6W7_PHANO</name>
<dbReference type="Proteomes" id="UP000663193">
    <property type="component" value="Chromosome 13"/>
</dbReference>
<organism evidence="1 2">
    <name type="scientific">Phaeosphaeria nodorum (strain SN15 / ATCC MYA-4574 / FGSC 10173)</name>
    <name type="common">Glume blotch fungus</name>
    <name type="synonym">Parastagonospora nodorum</name>
    <dbReference type="NCBI Taxonomy" id="321614"/>
    <lineage>
        <taxon>Eukaryota</taxon>
        <taxon>Fungi</taxon>
        <taxon>Dikarya</taxon>
        <taxon>Ascomycota</taxon>
        <taxon>Pezizomycotina</taxon>
        <taxon>Dothideomycetes</taxon>
        <taxon>Pleosporomycetidae</taxon>
        <taxon>Pleosporales</taxon>
        <taxon>Pleosporineae</taxon>
        <taxon>Phaeosphaeriaceae</taxon>
        <taxon>Parastagonospora</taxon>
    </lineage>
</organism>
<evidence type="ECO:0000313" key="1">
    <source>
        <dbReference type="EMBL" id="QRD02167.1"/>
    </source>
</evidence>
<evidence type="ECO:0000313" key="2">
    <source>
        <dbReference type="Proteomes" id="UP000663193"/>
    </source>
</evidence>
<dbReference type="AlphaFoldDB" id="A0A7U2I6W7"/>
<reference evidence="2" key="1">
    <citation type="journal article" date="2021" name="BMC Genomics">
        <title>Chromosome-level genome assembly and manually-curated proteome of model necrotroph Parastagonospora nodorum Sn15 reveals a genome-wide trove of candidate effector homologs, and redundancy of virulence-related functions within an accessory chromosome.</title>
        <authorList>
            <person name="Bertazzoni S."/>
            <person name="Jones D.A.B."/>
            <person name="Phan H.T."/>
            <person name="Tan K.-C."/>
            <person name="Hane J.K."/>
        </authorList>
    </citation>
    <scope>NUCLEOTIDE SEQUENCE [LARGE SCALE GENOMIC DNA]</scope>
    <source>
        <strain evidence="2">SN15 / ATCC MYA-4574 / FGSC 10173)</strain>
    </source>
</reference>
<gene>
    <name evidence="1" type="ORF">JI435_051430</name>
</gene>
<keyword evidence="2" id="KW-1185">Reference proteome</keyword>
<sequence>MYHACILCLNTQEAHGKMLRLRGFGDNGRLSQECHPARGAIMTSRRGESNGHPGIGHDDFEFLHGRTCH</sequence>
<protein>
    <submittedName>
        <fullName evidence="1">Uncharacterized protein</fullName>
    </submittedName>
</protein>